<comment type="caution">
    <text evidence="8">The sequence shown here is derived from an EMBL/GenBank/DDBJ whole genome shotgun (WGS) entry which is preliminary data.</text>
</comment>
<dbReference type="EC" id="2.7.7.6" evidence="2"/>
<dbReference type="Gene3D" id="1.10.357.120">
    <property type="match status" value="1"/>
</dbReference>
<evidence type="ECO:0000256" key="3">
    <source>
        <dbReference type="ARBA" id="ARBA00022478"/>
    </source>
</evidence>
<proteinExistence type="inferred from homology"/>
<dbReference type="SUPFAM" id="SSF64484">
    <property type="entry name" value="beta and beta-prime subunits of DNA dependent RNA-polymerase"/>
    <property type="match status" value="1"/>
</dbReference>
<accession>A0ABQ8V5D6</accession>
<evidence type="ECO:0000256" key="2">
    <source>
        <dbReference type="ARBA" id="ARBA00012418"/>
    </source>
</evidence>
<feature type="non-terminal residue" evidence="8">
    <location>
        <position position="1"/>
    </location>
</feature>
<evidence type="ECO:0000313" key="9">
    <source>
        <dbReference type="Proteomes" id="UP001150217"/>
    </source>
</evidence>
<feature type="domain" description="RNA polymerase Rpb1" evidence="7">
    <location>
        <begin position="1"/>
        <end position="202"/>
    </location>
</feature>
<dbReference type="InterPro" id="IPR007081">
    <property type="entry name" value="RNA_pol_Rpb1_5"/>
</dbReference>
<comment type="similarity">
    <text evidence="1">Belongs to the RNA polymerase beta' chain family.</text>
</comment>
<evidence type="ECO:0000256" key="6">
    <source>
        <dbReference type="ARBA" id="ARBA00023163"/>
    </source>
</evidence>
<dbReference type="PANTHER" id="PTHR19376">
    <property type="entry name" value="DNA-DIRECTED RNA POLYMERASE"/>
    <property type="match status" value="1"/>
</dbReference>
<sequence>KTSRSEYLQRCLFKHLEGIRVHYDNTLRSSDSSVYQFQYVGDSLDVTKQKHIRQFEFIARNEKSFVNKLRPKSILPFVAEDDAIVYMKSVIKRKPAKRHGIDPCLALYSPSRFLGSTSKAFADALKHYTKKNPDKSIKGDFEEMWSTRKTPLSAGTFRMLMHVKYMRSLVEPGEAVGLLASQGVGEPSTQMTLNTFHFAGDQNGTHGTQNRSLLVSLAFGKL</sequence>
<dbReference type="Pfam" id="PF04998">
    <property type="entry name" value="RNA_pol_Rpb1_5"/>
    <property type="match status" value="1"/>
</dbReference>
<evidence type="ECO:0000256" key="1">
    <source>
        <dbReference type="ARBA" id="ARBA00006460"/>
    </source>
</evidence>
<keyword evidence="5" id="KW-0548">Nucleotidyltransferase</keyword>
<evidence type="ECO:0000256" key="5">
    <source>
        <dbReference type="ARBA" id="ARBA00022695"/>
    </source>
</evidence>
<organism evidence="8 9">
    <name type="scientific">Lentinula lateritia</name>
    <dbReference type="NCBI Taxonomy" id="40482"/>
    <lineage>
        <taxon>Eukaryota</taxon>
        <taxon>Fungi</taxon>
        <taxon>Dikarya</taxon>
        <taxon>Basidiomycota</taxon>
        <taxon>Agaricomycotina</taxon>
        <taxon>Agaricomycetes</taxon>
        <taxon>Agaricomycetidae</taxon>
        <taxon>Agaricales</taxon>
        <taxon>Marasmiineae</taxon>
        <taxon>Omphalotaceae</taxon>
        <taxon>Lentinula</taxon>
    </lineage>
</organism>
<keyword evidence="9" id="KW-1185">Reference proteome</keyword>
<keyword evidence="4" id="KW-0808">Transferase</keyword>
<evidence type="ECO:0000256" key="4">
    <source>
        <dbReference type="ARBA" id="ARBA00022679"/>
    </source>
</evidence>
<dbReference type="PANTHER" id="PTHR19376:SF11">
    <property type="entry name" value="DNA-DIRECTED RNA POLYMERASE I SUBUNIT RPA1"/>
    <property type="match status" value="1"/>
</dbReference>
<keyword evidence="3" id="KW-0240">DNA-directed RNA polymerase</keyword>
<gene>
    <name evidence="8" type="ORF">C8R41DRAFT_970778</name>
</gene>
<evidence type="ECO:0000313" key="8">
    <source>
        <dbReference type="EMBL" id="KAJ4469611.1"/>
    </source>
</evidence>
<evidence type="ECO:0000259" key="7">
    <source>
        <dbReference type="Pfam" id="PF04998"/>
    </source>
</evidence>
<dbReference type="Proteomes" id="UP001150217">
    <property type="component" value="Unassembled WGS sequence"/>
</dbReference>
<dbReference type="InterPro" id="IPR045867">
    <property type="entry name" value="DNA-dir_RpoC_beta_prime"/>
</dbReference>
<keyword evidence="6" id="KW-0804">Transcription</keyword>
<protein>
    <recommendedName>
        <fullName evidence="2">DNA-directed RNA polymerase</fullName>
        <ecNumber evidence="2">2.7.7.6</ecNumber>
    </recommendedName>
</protein>
<reference evidence="8" key="1">
    <citation type="submission" date="2022-08" db="EMBL/GenBank/DDBJ databases">
        <title>A Global Phylogenomic Analysis of the Shiitake Genus Lentinula.</title>
        <authorList>
            <consortium name="DOE Joint Genome Institute"/>
            <person name="Sierra-Patev S."/>
            <person name="Min B."/>
            <person name="Naranjo-Ortiz M."/>
            <person name="Looney B."/>
            <person name="Konkel Z."/>
            <person name="Slot J.C."/>
            <person name="Sakamoto Y."/>
            <person name="Steenwyk J.L."/>
            <person name="Rokas A."/>
            <person name="Carro J."/>
            <person name="Camarero S."/>
            <person name="Ferreira P."/>
            <person name="Molpeceres G."/>
            <person name="Ruiz-Duenas F.J."/>
            <person name="Serrano A."/>
            <person name="Henrissat B."/>
            <person name="Drula E."/>
            <person name="Hughes K.W."/>
            <person name="Mata J.L."/>
            <person name="Ishikawa N.K."/>
            <person name="Vargas-Isla R."/>
            <person name="Ushijima S."/>
            <person name="Smith C.A."/>
            <person name="Ahrendt S."/>
            <person name="Andreopoulos W."/>
            <person name="He G."/>
            <person name="Labutti K."/>
            <person name="Lipzen A."/>
            <person name="Ng V."/>
            <person name="Riley R."/>
            <person name="Sandor L."/>
            <person name="Barry K."/>
            <person name="Martinez A.T."/>
            <person name="Xiao Y."/>
            <person name="Gibbons J.G."/>
            <person name="Terashima K."/>
            <person name="Grigoriev I.V."/>
            <person name="Hibbett D.S."/>
        </authorList>
    </citation>
    <scope>NUCLEOTIDE SEQUENCE</scope>
    <source>
        <strain evidence="8">RHP3577 ss4</strain>
    </source>
</reference>
<name>A0ABQ8V5D6_9AGAR</name>
<dbReference type="EMBL" id="JANVFT010000095">
    <property type="protein sequence ID" value="KAJ4469611.1"/>
    <property type="molecule type" value="Genomic_DNA"/>
</dbReference>